<dbReference type="SUPFAM" id="SSF51735">
    <property type="entry name" value="NAD(P)-binding Rossmann-fold domains"/>
    <property type="match status" value="1"/>
</dbReference>
<dbReference type="Pfam" id="PF13193">
    <property type="entry name" value="AMP-binding_C"/>
    <property type="match status" value="1"/>
</dbReference>
<evidence type="ECO:0000256" key="3">
    <source>
        <dbReference type="ARBA" id="ARBA00022450"/>
    </source>
</evidence>
<gene>
    <name evidence="8" type="ORF">EJ357_00410</name>
    <name evidence="9" type="ORF">EJ357_47520</name>
</gene>
<dbReference type="NCBIfam" id="TIGR01733">
    <property type="entry name" value="AA-adenyl-dom"/>
    <property type="match status" value="1"/>
</dbReference>
<dbReference type="GO" id="GO:0072330">
    <property type="term" value="P:monocarboxylic acid biosynthetic process"/>
    <property type="evidence" value="ECO:0007669"/>
    <property type="project" value="UniProtKB-ARBA"/>
</dbReference>
<evidence type="ECO:0000256" key="5">
    <source>
        <dbReference type="ARBA" id="ARBA00022598"/>
    </source>
</evidence>
<dbReference type="Gene3D" id="2.30.38.10">
    <property type="entry name" value="Luciferase, Domain 3"/>
    <property type="match status" value="1"/>
</dbReference>
<dbReference type="InterPro" id="IPR009081">
    <property type="entry name" value="PP-bd_ACP"/>
</dbReference>
<dbReference type="FunFam" id="1.10.1200.10:FF:000016">
    <property type="entry name" value="Non-ribosomal peptide synthase"/>
    <property type="match status" value="1"/>
</dbReference>
<name>A0A3Q9EN83_9ACTN</name>
<dbReference type="SMART" id="SM00823">
    <property type="entry name" value="PKS_PP"/>
    <property type="match status" value="1"/>
</dbReference>
<dbReference type="InterPro" id="IPR025110">
    <property type="entry name" value="AMP-bd_C"/>
</dbReference>
<dbReference type="GO" id="GO:0031177">
    <property type="term" value="F:phosphopantetheine binding"/>
    <property type="evidence" value="ECO:0007669"/>
    <property type="project" value="InterPro"/>
</dbReference>
<dbReference type="InterPro" id="IPR010080">
    <property type="entry name" value="Thioester_reductase-like_dom"/>
</dbReference>
<dbReference type="GO" id="GO:0008610">
    <property type="term" value="P:lipid biosynthetic process"/>
    <property type="evidence" value="ECO:0007669"/>
    <property type="project" value="UniProtKB-ARBA"/>
</dbReference>
<reference evidence="8 10" key="1">
    <citation type="journal article" date="2019" name="Int. J. Syst. Evol. Microbiol.">
        <title>Streptomyces cyaneochromogenes sp. nov., a blue pigment-producing actinomycete from manganese-contaminated soil.</title>
        <authorList>
            <person name="Tang X."/>
            <person name="Zhao J."/>
            <person name="Li K."/>
            <person name="Chen Z."/>
            <person name="Sun Y."/>
            <person name="Gao J."/>
        </authorList>
    </citation>
    <scope>NUCLEOTIDE SEQUENCE [LARGE SCALE GENOMIC DNA]</scope>
    <source>
        <strain evidence="8 10">MK-45</strain>
    </source>
</reference>
<dbReference type="InterPro" id="IPR001242">
    <property type="entry name" value="Condensation_dom"/>
</dbReference>
<dbReference type="SUPFAM" id="SSF56801">
    <property type="entry name" value="Acetyl-CoA synthetase-like"/>
    <property type="match status" value="1"/>
</dbReference>
<dbReference type="InterPro" id="IPR045851">
    <property type="entry name" value="AMP-bd_C_sf"/>
</dbReference>
<dbReference type="InterPro" id="IPR036736">
    <property type="entry name" value="ACP-like_sf"/>
</dbReference>
<dbReference type="Gene3D" id="3.30.559.10">
    <property type="entry name" value="Chloramphenicol acetyltransferase-like domain"/>
    <property type="match status" value="1"/>
</dbReference>
<proteinExistence type="inferred from homology"/>
<dbReference type="Pfam" id="PF00501">
    <property type="entry name" value="AMP-binding"/>
    <property type="match status" value="1"/>
</dbReference>
<dbReference type="PANTHER" id="PTHR45527:SF1">
    <property type="entry name" value="FATTY ACID SYNTHASE"/>
    <property type="match status" value="1"/>
</dbReference>
<evidence type="ECO:0000256" key="6">
    <source>
        <dbReference type="SAM" id="MobiDB-lite"/>
    </source>
</evidence>
<dbReference type="FunFam" id="3.40.50.980:FF:000001">
    <property type="entry name" value="Non-ribosomal peptide synthetase"/>
    <property type="match status" value="1"/>
</dbReference>
<evidence type="ECO:0000256" key="2">
    <source>
        <dbReference type="ARBA" id="ARBA00006432"/>
    </source>
</evidence>
<feature type="region of interest" description="Disordered" evidence="6">
    <location>
        <begin position="965"/>
        <end position="990"/>
    </location>
</feature>
<dbReference type="GO" id="GO:0005737">
    <property type="term" value="C:cytoplasm"/>
    <property type="evidence" value="ECO:0007669"/>
    <property type="project" value="TreeGrafter"/>
</dbReference>
<dbReference type="PROSITE" id="PS00455">
    <property type="entry name" value="AMP_BINDING"/>
    <property type="match status" value="1"/>
</dbReference>
<evidence type="ECO:0000259" key="7">
    <source>
        <dbReference type="PROSITE" id="PS50075"/>
    </source>
</evidence>
<dbReference type="KEGG" id="scya:EJ357_00410"/>
<evidence type="ECO:0000256" key="1">
    <source>
        <dbReference type="ARBA" id="ARBA00001957"/>
    </source>
</evidence>
<dbReference type="Gene3D" id="3.40.50.720">
    <property type="entry name" value="NAD(P)-binding Rossmann-like Domain"/>
    <property type="match status" value="1"/>
</dbReference>
<dbReference type="SUPFAM" id="SSF47336">
    <property type="entry name" value="ACP-like"/>
    <property type="match status" value="1"/>
</dbReference>
<dbReference type="InterPro" id="IPR020806">
    <property type="entry name" value="PKS_PP-bd"/>
</dbReference>
<dbReference type="InterPro" id="IPR036291">
    <property type="entry name" value="NAD(P)-bd_dom_sf"/>
</dbReference>
<keyword evidence="3" id="KW-0596">Phosphopantetheine</keyword>
<keyword evidence="4" id="KW-0597">Phosphoprotein</keyword>
<dbReference type="Pfam" id="PF07993">
    <property type="entry name" value="NAD_binding_4"/>
    <property type="match status" value="1"/>
</dbReference>
<dbReference type="GO" id="GO:0043041">
    <property type="term" value="P:amino acid activation for nonribosomal peptide biosynthetic process"/>
    <property type="evidence" value="ECO:0007669"/>
    <property type="project" value="TreeGrafter"/>
</dbReference>
<dbReference type="Pfam" id="PF00668">
    <property type="entry name" value="Condensation"/>
    <property type="match status" value="1"/>
</dbReference>
<dbReference type="Gene3D" id="1.10.1200.10">
    <property type="entry name" value="ACP-like"/>
    <property type="match status" value="1"/>
</dbReference>
<dbReference type="FunFam" id="3.30.300.30:FF:000010">
    <property type="entry name" value="Enterobactin synthetase component F"/>
    <property type="match status" value="1"/>
</dbReference>
<dbReference type="InterPro" id="IPR013120">
    <property type="entry name" value="FAR_NAD-bd"/>
</dbReference>
<organism evidence="8 10">
    <name type="scientific">Streptomyces cyaneochromogenes</name>
    <dbReference type="NCBI Taxonomy" id="2496836"/>
    <lineage>
        <taxon>Bacteria</taxon>
        <taxon>Bacillati</taxon>
        <taxon>Actinomycetota</taxon>
        <taxon>Actinomycetes</taxon>
        <taxon>Kitasatosporales</taxon>
        <taxon>Streptomycetaceae</taxon>
        <taxon>Streptomyces</taxon>
    </lineage>
</organism>
<dbReference type="Gene3D" id="3.40.50.980">
    <property type="match status" value="2"/>
</dbReference>
<keyword evidence="10" id="KW-1185">Reference proteome</keyword>
<dbReference type="EMBL" id="CP034539">
    <property type="protein sequence ID" value="AZQ40088.1"/>
    <property type="molecule type" value="Genomic_DNA"/>
</dbReference>
<comment type="cofactor">
    <cofactor evidence="1">
        <name>pantetheine 4'-phosphate</name>
        <dbReference type="ChEBI" id="CHEBI:47942"/>
    </cofactor>
</comment>
<evidence type="ECO:0000313" key="8">
    <source>
        <dbReference type="EMBL" id="AZQ32135.1"/>
    </source>
</evidence>
<dbReference type="InterPro" id="IPR000873">
    <property type="entry name" value="AMP-dep_synth/lig_dom"/>
</dbReference>
<dbReference type="Gene3D" id="3.30.300.30">
    <property type="match status" value="1"/>
</dbReference>
<dbReference type="EMBL" id="CP034539">
    <property type="protein sequence ID" value="AZQ32135.1"/>
    <property type="molecule type" value="Genomic_DNA"/>
</dbReference>
<dbReference type="Pfam" id="PF00550">
    <property type="entry name" value="PP-binding"/>
    <property type="match status" value="1"/>
</dbReference>
<sequence>MSKEKSVIPPGSVRRQTSADVPSLYPMSYEQEGIWLVDQIGDGPSSYVEAWAHHLRGAIDVPSVQDALDGIVRRHESLRSRLHMIDGQPLQEIVPPRPVPLARRQVTATGLREAVRTAVSGPVALEQPPLLRATLLELGKEEAVLAVAVHHAAVDGWSLQLLDEEFSELYRAAVGGTTATLPELPLPFRAYAQQQRARHTDGMAYWRKVLADAPLESTFPPDRPRPDMLSRRGAVVDFTVDREITKRLHRLCRELKASPYTVLAAAVTALLSRHSGQQNVVLGAPVSRREGPELESMIACLAEVLPLRQPVRPEEPFRELALGTKQRIRSAVAHRDIPYTRLVSEAGVPRVPSRSSLFQVVLTVDDGPPPGLSLPGVSAQRLYPHAGTAKFDVFFHLTPENGALRGRLEYATDLFSARTAEELTLRFRALLADAVTHPDQTVAQLAMLSQADHDRVVGSWAAGPEPEPDPPVAHEAFRLAAGRTPDATAVLHGEDGWSYAELDAASTALAEQLVAAGHGQSRVAILLERSLGLPLAVLAVLKAGGCCVAVDPGYPAERVALILHDSAAGTVLTTRNLQHLVTGQPAVQTLLLDEAPSTHARATSDDTFPTLPEVTGHDPAYLIYTSGSTGRPKGVVMPHRALAGLISWQQHRTSTTRGSRTAQLAPLSFDVAFQELFATWAGGGTLVLVDEDVRRDPTRLLGFVTEQSIERLFLPFVALQQLADCAAADGWRCASLREVVTAGEQLFITPAVRRFFTQSTSAVLDNQYGPSETHVVTAELLSGDPAAWPERPPIGRPVPGAKILVLDGQLRPVPPGTPGEICIGGTGLALGYHGQPAATAQKFVADPWAAAPARLYRSGDFGRFLPDGRIEFLGRRDEQVKIRGVRVELGEVEAAVKGLPGVADAVVTAGTSQAGDRRLVVHYLSASGTALLAADLRAQLGLRLPSHLIPAHYVPLSALPLTASGKVDRSRLPEPEETGTATQPRRPMSDAERRVATLWCEVLGTNEIGPDEDFFALGGDSLLAVRLLLKVREDWGIRLGLGAMFAAPTIARMATVLTNGAAETAPGTNTDAELAPDIIAQGTGKRATGPARYVFLTGATGFLGSHLLHDLLAHTKAVVYCLVRSPDEESAQQRLRTTLAHFGLWDEAFAQRLIAVPGDLSLERLGLPPTDFDALARQVDAVYHTGACVNLALSYEQLKDTNVRGTAEVLRLAVQHHTVPLHHVSTVGVYANADGRGAIRPDDPLPPDGTLSNGYAQSKWAAEVLLRQARQRGLPVSIYRPTRITGAAVGGLGPTTDYLWLLLKGCVDVGMVPNDTEEIFDLVPVDYVSRAVLELSRQDASGNFHVTSERFLRLTEAAKYLRALGYRISEVPLAKWRQAVEGEPTNAAYPLLTLLPADVGSSGGDTPCVFDAHATRNALADRGIHCPIVDEELFAGYVRAYVRSGFLPPPGQIQGG</sequence>
<dbReference type="NCBIfam" id="TIGR01746">
    <property type="entry name" value="Thioester-redct"/>
    <property type="match status" value="1"/>
</dbReference>
<dbReference type="KEGG" id="scya:EJ357_47520"/>
<dbReference type="PANTHER" id="PTHR45527">
    <property type="entry name" value="NONRIBOSOMAL PEPTIDE SYNTHETASE"/>
    <property type="match status" value="1"/>
</dbReference>
<dbReference type="RefSeq" id="WP_126387520.1">
    <property type="nucleotide sequence ID" value="NZ_CP034539.1"/>
</dbReference>
<feature type="domain" description="Carrier" evidence="7">
    <location>
        <begin position="986"/>
        <end position="1061"/>
    </location>
</feature>
<dbReference type="GO" id="GO:0016874">
    <property type="term" value="F:ligase activity"/>
    <property type="evidence" value="ECO:0007669"/>
    <property type="project" value="UniProtKB-KW"/>
</dbReference>
<comment type="similarity">
    <text evidence="2">Belongs to the ATP-dependent AMP-binding enzyme family.</text>
</comment>
<dbReference type="InterPro" id="IPR020845">
    <property type="entry name" value="AMP-binding_CS"/>
</dbReference>
<dbReference type="PROSITE" id="PS50075">
    <property type="entry name" value="CARRIER"/>
    <property type="match status" value="1"/>
</dbReference>
<dbReference type="InterPro" id="IPR010071">
    <property type="entry name" value="AA_adenyl_dom"/>
</dbReference>
<protein>
    <submittedName>
        <fullName evidence="8">Amino acid adenylation domain-containing protein</fullName>
    </submittedName>
</protein>
<dbReference type="CDD" id="cd05235">
    <property type="entry name" value="SDR_e1"/>
    <property type="match status" value="1"/>
</dbReference>
<dbReference type="Gene3D" id="3.30.559.30">
    <property type="entry name" value="Nonribosomal peptide synthetase, condensation domain"/>
    <property type="match status" value="1"/>
</dbReference>
<accession>A0A3Q9EN83</accession>
<evidence type="ECO:0000313" key="9">
    <source>
        <dbReference type="EMBL" id="AZQ40088.1"/>
    </source>
</evidence>
<dbReference type="GO" id="GO:0017000">
    <property type="term" value="P:antibiotic biosynthetic process"/>
    <property type="evidence" value="ECO:0007669"/>
    <property type="project" value="UniProtKB-ARBA"/>
</dbReference>
<dbReference type="OrthoDB" id="2472181at2"/>
<dbReference type="GO" id="GO:0044550">
    <property type="term" value="P:secondary metabolite biosynthetic process"/>
    <property type="evidence" value="ECO:0007669"/>
    <property type="project" value="TreeGrafter"/>
</dbReference>
<dbReference type="Proteomes" id="UP000280298">
    <property type="component" value="Chromosome"/>
</dbReference>
<dbReference type="CDD" id="cd19531">
    <property type="entry name" value="LCL_NRPS-like"/>
    <property type="match status" value="1"/>
</dbReference>
<dbReference type="SUPFAM" id="SSF52777">
    <property type="entry name" value="CoA-dependent acyltransferases"/>
    <property type="match status" value="2"/>
</dbReference>
<evidence type="ECO:0000313" key="10">
    <source>
        <dbReference type="Proteomes" id="UP000280298"/>
    </source>
</evidence>
<dbReference type="InterPro" id="IPR023213">
    <property type="entry name" value="CAT-like_dom_sf"/>
</dbReference>
<evidence type="ECO:0000256" key="4">
    <source>
        <dbReference type="ARBA" id="ARBA00022553"/>
    </source>
</evidence>
<keyword evidence="5" id="KW-0436">Ligase</keyword>